<dbReference type="GO" id="GO:0046819">
    <property type="term" value="P:protein secretion by the type V secretion system"/>
    <property type="evidence" value="ECO:0007669"/>
    <property type="project" value="TreeGrafter"/>
</dbReference>
<dbReference type="RefSeq" id="WP_095352070.1">
    <property type="nucleotide sequence ID" value="NZ_JABUNT010000016.1"/>
</dbReference>
<accession>A0A270B4M8</accession>
<dbReference type="OrthoDB" id="290122at2"/>
<dbReference type="PROSITE" id="PS51257">
    <property type="entry name" value="PROKAR_LIPOPROTEIN"/>
    <property type="match status" value="1"/>
</dbReference>
<dbReference type="Gene3D" id="2.40.160.50">
    <property type="entry name" value="membrane protein fhac: a member of the omp85/tpsb transporter family"/>
    <property type="match status" value="1"/>
</dbReference>
<evidence type="ECO:0000256" key="4">
    <source>
        <dbReference type="SAM" id="SignalP"/>
    </source>
</evidence>
<feature type="domain" description="Haemolysin activator HlyB C-terminal" evidence="5">
    <location>
        <begin position="221"/>
        <end position="531"/>
    </location>
</feature>
<dbReference type="PANTHER" id="PTHR34597">
    <property type="entry name" value="SLR1661 PROTEIN"/>
    <property type="match status" value="1"/>
</dbReference>
<sequence length="594" mass="64114">MRHILFVGGAFAAVACAFSPRVAHAQAYSRLAPRQPAATPAPNDLTMPGKEAPPLPQSNAVLIPDLKGLVFIPNTATLKAAGLPAGTKGVKHAGLPLLDQASFNHDIAAYLGKPLRMTDLNTIAAKVSALYKAEGHPFVYVSIPPQNINDGVVQIIVTEYRLGVVKIAGNRWFSDRLIRQESGLAPGQTLSLSGVQAGLSWLNSNPFRTVDALFASGNAQGTTDVTLQTKDRLPLHIYGSYDNAGVPSLGSSEWAVGGTWGNVAGLGQILSYQFTHSVSDRYSGHALSWTAPLPWHDRIQVFGSYAWEKPDMRTSSAYLGETGHSGQASIRYIHDLPALTFGPRTRMTEDLQIGFDFKTTDNTLEFGGLRVFDSQAEVDQFPILYNAMLNDPYGQTTFQNQLVLSPGGMSGANRHGNFETLVPGASNQYAYDTVSLNRTTWLPAGLSWILQATGQLASTNLMYNNQFGLGGLYTARGYFTDTALGSEGVSVTNEIRSPAFSLSKFIAPNIPVYDTEQVGLFYDYGHVSQVHPIAQSVNEADLSSIGLDLHSAVDRYISFIFNVGWRLHGVSTIREQNGFGNKGGFGTLSLTIGY</sequence>
<feature type="signal peptide" evidence="4">
    <location>
        <begin position="1"/>
        <end position="25"/>
    </location>
</feature>
<dbReference type="EMBL" id="NDFP01000034">
    <property type="protein sequence ID" value="PAL19953.1"/>
    <property type="molecule type" value="Genomic_DNA"/>
</dbReference>
<name>A0A270B4M8_9PROT</name>
<evidence type="ECO:0000259" key="6">
    <source>
        <dbReference type="Pfam" id="PF08479"/>
    </source>
</evidence>
<reference evidence="7 8" key="1">
    <citation type="submission" date="2017-04" db="EMBL/GenBank/DDBJ databases">
        <title>Kefir bacterial isolates.</title>
        <authorList>
            <person name="Kim Y."/>
            <person name="Blasche S."/>
            <person name="Patil K.R."/>
        </authorList>
    </citation>
    <scope>NUCLEOTIDE SEQUENCE [LARGE SCALE GENOMIC DNA]</scope>
    <source>
        <strain evidence="7 8">KR-2</strain>
    </source>
</reference>
<feature type="chain" id="PRO_5012537868" evidence="4">
    <location>
        <begin position="26"/>
        <end position="594"/>
    </location>
</feature>
<evidence type="ECO:0000256" key="3">
    <source>
        <dbReference type="ARBA" id="ARBA00023237"/>
    </source>
</evidence>
<dbReference type="InterPro" id="IPR005565">
    <property type="entry name" value="Hemolysn_activator_HlyB_C"/>
</dbReference>
<keyword evidence="2" id="KW-0812">Transmembrane</keyword>
<gene>
    <name evidence="7" type="ORF">B9K05_13670</name>
</gene>
<evidence type="ECO:0000313" key="8">
    <source>
        <dbReference type="Proteomes" id="UP000216033"/>
    </source>
</evidence>
<proteinExistence type="predicted"/>
<dbReference type="GO" id="GO:0008320">
    <property type="term" value="F:protein transmembrane transporter activity"/>
    <property type="evidence" value="ECO:0007669"/>
    <property type="project" value="TreeGrafter"/>
</dbReference>
<keyword evidence="1" id="KW-1134">Transmembrane beta strand</keyword>
<keyword evidence="3" id="KW-0998">Cell outer membrane</keyword>
<evidence type="ECO:0000313" key="7">
    <source>
        <dbReference type="EMBL" id="PAL19953.1"/>
    </source>
</evidence>
<evidence type="ECO:0000259" key="5">
    <source>
        <dbReference type="Pfam" id="PF03865"/>
    </source>
</evidence>
<dbReference type="InterPro" id="IPR051544">
    <property type="entry name" value="TPS_OM_transporter"/>
</dbReference>
<keyword evidence="1" id="KW-0472">Membrane</keyword>
<keyword evidence="4" id="KW-0732">Signal</keyword>
<dbReference type="Proteomes" id="UP000216033">
    <property type="component" value="Unassembled WGS sequence"/>
</dbReference>
<evidence type="ECO:0000256" key="2">
    <source>
        <dbReference type="ARBA" id="ARBA00022692"/>
    </source>
</evidence>
<dbReference type="InterPro" id="IPR013686">
    <property type="entry name" value="Polypept-transport_assoc_ShlB"/>
</dbReference>
<dbReference type="Pfam" id="PF08479">
    <property type="entry name" value="POTRA_2"/>
    <property type="match status" value="1"/>
</dbReference>
<dbReference type="Gene3D" id="3.10.20.310">
    <property type="entry name" value="membrane protein fhac"/>
    <property type="match status" value="1"/>
</dbReference>
<comment type="caution">
    <text evidence="7">The sequence shown here is derived from an EMBL/GenBank/DDBJ whole genome shotgun (WGS) entry which is preliminary data.</text>
</comment>
<keyword evidence="8" id="KW-1185">Reference proteome</keyword>
<dbReference type="PANTHER" id="PTHR34597:SF3">
    <property type="entry name" value="OUTER MEMBRANE TRANSPORTER CDIB"/>
    <property type="match status" value="1"/>
</dbReference>
<evidence type="ECO:0000256" key="1">
    <source>
        <dbReference type="ARBA" id="ARBA00022452"/>
    </source>
</evidence>
<dbReference type="GO" id="GO:0098046">
    <property type="term" value="C:type V protein secretion system complex"/>
    <property type="evidence" value="ECO:0007669"/>
    <property type="project" value="TreeGrafter"/>
</dbReference>
<feature type="domain" description="Polypeptide-transport-associated ShlB-type" evidence="6">
    <location>
        <begin position="88"/>
        <end position="159"/>
    </location>
</feature>
<protein>
    <submittedName>
        <fullName evidence="7">Uncharacterized protein</fullName>
    </submittedName>
</protein>
<dbReference type="AlphaFoldDB" id="A0A270B4M8"/>
<organism evidence="7 8">
    <name type="scientific">Acetobacter syzygii</name>
    <dbReference type="NCBI Taxonomy" id="146476"/>
    <lineage>
        <taxon>Bacteria</taxon>
        <taxon>Pseudomonadati</taxon>
        <taxon>Pseudomonadota</taxon>
        <taxon>Alphaproteobacteria</taxon>
        <taxon>Acetobacterales</taxon>
        <taxon>Acetobacteraceae</taxon>
        <taxon>Acetobacter</taxon>
    </lineage>
</organism>
<dbReference type="Pfam" id="PF03865">
    <property type="entry name" value="ShlB"/>
    <property type="match status" value="1"/>
</dbReference>